<evidence type="ECO:0000313" key="1">
    <source>
        <dbReference type="EMBL" id="KAF0925735.1"/>
    </source>
</evidence>
<comment type="caution">
    <text evidence="1">The sequence shown here is derived from an EMBL/GenBank/DDBJ whole genome shotgun (WGS) entry which is preliminary data.</text>
</comment>
<gene>
    <name evidence="1" type="ORF">E2562_017296</name>
</gene>
<sequence>MAALDGGVRCSEARSSWWRPPPPYLLAPPPHAAMEDFLARSGASSMPSCRVGDGLGLASLGDERLVGSPAATVDLCYCRYRHDGGGQEAAVGVLKLHAFSSRQEGGTSAAGDLLAPAE</sequence>
<accession>A0A6G1EM88</accession>
<protein>
    <submittedName>
        <fullName evidence="1">Uncharacterized protein</fullName>
    </submittedName>
</protein>
<evidence type="ECO:0000313" key="2">
    <source>
        <dbReference type="Proteomes" id="UP000479710"/>
    </source>
</evidence>
<name>A0A6G1EM88_9ORYZ</name>
<dbReference type="EMBL" id="SPHZ02000003">
    <property type="protein sequence ID" value="KAF0925735.1"/>
    <property type="molecule type" value="Genomic_DNA"/>
</dbReference>
<reference evidence="1 2" key="1">
    <citation type="submission" date="2019-11" db="EMBL/GenBank/DDBJ databases">
        <title>Whole genome sequence of Oryza granulata.</title>
        <authorList>
            <person name="Li W."/>
        </authorList>
    </citation>
    <scope>NUCLEOTIDE SEQUENCE [LARGE SCALE GENOMIC DNA]</scope>
    <source>
        <strain evidence="2">cv. Menghai</strain>
        <tissue evidence="1">Leaf</tissue>
    </source>
</reference>
<dbReference type="AlphaFoldDB" id="A0A6G1EM88"/>
<proteinExistence type="predicted"/>
<organism evidence="1 2">
    <name type="scientific">Oryza meyeriana var. granulata</name>
    <dbReference type="NCBI Taxonomy" id="110450"/>
    <lineage>
        <taxon>Eukaryota</taxon>
        <taxon>Viridiplantae</taxon>
        <taxon>Streptophyta</taxon>
        <taxon>Embryophyta</taxon>
        <taxon>Tracheophyta</taxon>
        <taxon>Spermatophyta</taxon>
        <taxon>Magnoliopsida</taxon>
        <taxon>Liliopsida</taxon>
        <taxon>Poales</taxon>
        <taxon>Poaceae</taxon>
        <taxon>BOP clade</taxon>
        <taxon>Oryzoideae</taxon>
        <taxon>Oryzeae</taxon>
        <taxon>Oryzinae</taxon>
        <taxon>Oryza</taxon>
        <taxon>Oryza meyeriana</taxon>
    </lineage>
</organism>
<dbReference type="Proteomes" id="UP000479710">
    <property type="component" value="Unassembled WGS sequence"/>
</dbReference>
<keyword evidence="2" id="KW-1185">Reference proteome</keyword>